<feature type="signal peptide" evidence="1">
    <location>
        <begin position="1"/>
        <end position="23"/>
    </location>
</feature>
<dbReference type="Proteomes" id="UP000007089">
    <property type="component" value="Chromosome"/>
</dbReference>
<organism evidence="2 3">
    <name type="scientific">Anaeromyxobacter dehalogenans (strain ATCC BAA-258 / DSM 21875 / 2CP-1)</name>
    <dbReference type="NCBI Taxonomy" id="455488"/>
    <lineage>
        <taxon>Bacteria</taxon>
        <taxon>Pseudomonadati</taxon>
        <taxon>Myxococcota</taxon>
        <taxon>Myxococcia</taxon>
        <taxon>Myxococcales</taxon>
        <taxon>Cystobacterineae</taxon>
        <taxon>Anaeromyxobacteraceae</taxon>
        <taxon>Anaeromyxobacter</taxon>
    </lineage>
</organism>
<accession>B8JAQ5</accession>
<sequence length="223" mass="22178">MRTTRIALALAALSAAGCGSSSNDGGGPTELTGTIRGQPFTVVEAAFAGPEASNDCSIEVGLPAPLPYAPSSVLIGFSKSPGLCQTLTTPCAMKKSFGLVGGLLVHARIGQPGTPVTAPPLDAAGYTVVTDPSSLTPDATGAVRVGIFSANETDDACVDKASIDATGTATVTAISANEIRGSLDLTFTDGGTLKGPFVAQKCAVTYDACDPAPPVCNGTPTCN</sequence>
<dbReference type="AlphaFoldDB" id="B8JAQ5"/>
<proteinExistence type="predicted"/>
<dbReference type="HOGENOM" id="CLU_1238093_0_0_7"/>
<evidence type="ECO:0008006" key="4">
    <source>
        <dbReference type="Google" id="ProtNLM"/>
    </source>
</evidence>
<name>B8JAQ5_ANAD2</name>
<dbReference type="EMBL" id="CP001359">
    <property type="protein sequence ID" value="ACL67554.1"/>
    <property type="molecule type" value="Genomic_DNA"/>
</dbReference>
<evidence type="ECO:0000256" key="1">
    <source>
        <dbReference type="SAM" id="SignalP"/>
    </source>
</evidence>
<dbReference type="KEGG" id="acp:A2cp1_4237"/>
<dbReference type="RefSeq" id="WP_015935264.1">
    <property type="nucleotide sequence ID" value="NC_011891.1"/>
</dbReference>
<dbReference type="PROSITE" id="PS51257">
    <property type="entry name" value="PROKAR_LIPOPROTEIN"/>
    <property type="match status" value="1"/>
</dbReference>
<evidence type="ECO:0000313" key="2">
    <source>
        <dbReference type="EMBL" id="ACL67554.1"/>
    </source>
</evidence>
<reference evidence="2" key="1">
    <citation type="submission" date="2009-01" db="EMBL/GenBank/DDBJ databases">
        <title>Complete sequence of Anaeromyxobacter dehalogenans 2CP-1.</title>
        <authorList>
            <consortium name="US DOE Joint Genome Institute"/>
            <person name="Lucas S."/>
            <person name="Copeland A."/>
            <person name="Lapidus A."/>
            <person name="Glavina del Rio T."/>
            <person name="Dalin E."/>
            <person name="Tice H."/>
            <person name="Bruce D."/>
            <person name="Goodwin L."/>
            <person name="Pitluck S."/>
            <person name="Saunders E."/>
            <person name="Brettin T."/>
            <person name="Detter J.C."/>
            <person name="Han C."/>
            <person name="Larimer F."/>
            <person name="Land M."/>
            <person name="Hauser L."/>
            <person name="Kyrpides N."/>
            <person name="Ovchinnikova G."/>
            <person name="Beliaev A.S."/>
            <person name="Richardson P."/>
        </authorList>
    </citation>
    <scope>NUCLEOTIDE SEQUENCE</scope>
    <source>
        <strain evidence="2">2CP-1</strain>
    </source>
</reference>
<keyword evidence="3" id="KW-1185">Reference proteome</keyword>
<keyword evidence="1" id="KW-0732">Signal</keyword>
<protein>
    <recommendedName>
        <fullName evidence="4">Lipoprotein</fullName>
    </recommendedName>
</protein>
<evidence type="ECO:0000313" key="3">
    <source>
        <dbReference type="Proteomes" id="UP000007089"/>
    </source>
</evidence>
<feature type="chain" id="PRO_5002874852" description="Lipoprotein" evidence="1">
    <location>
        <begin position="24"/>
        <end position="223"/>
    </location>
</feature>
<gene>
    <name evidence="2" type="ordered locus">A2cp1_4237</name>
</gene>